<accession>A0A3B4V141</accession>
<dbReference type="Pfam" id="PF00059">
    <property type="entry name" value="Lectin_C"/>
    <property type="match status" value="1"/>
</dbReference>
<dbReference type="PROSITE" id="PS50041">
    <property type="entry name" value="C_TYPE_LECTIN_2"/>
    <property type="match status" value="1"/>
</dbReference>
<dbReference type="SUPFAM" id="SSF56436">
    <property type="entry name" value="C-type lectin-like"/>
    <property type="match status" value="1"/>
</dbReference>
<keyword evidence="1" id="KW-1015">Disulfide bond</keyword>
<keyword evidence="2" id="KW-0732">Signal</keyword>
<dbReference type="InterPro" id="IPR050111">
    <property type="entry name" value="C-type_lectin/snaclec_domain"/>
</dbReference>
<dbReference type="PROSITE" id="PS00615">
    <property type="entry name" value="C_TYPE_LECTIN_1"/>
    <property type="match status" value="1"/>
</dbReference>
<evidence type="ECO:0000259" key="3">
    <source>
        <dbReference type="PROSITE" id="PS50041"/>
    </source>
</evidence>
<dbReference type="InterPro" id="IPR016187">
    <property type="entry name" value="CTDL_fold"/>
</dbReference>
<reference evidence="4" key="2">
    <citation type="submission" date="2025-09" db="UniProtKB">
        <authorList>
            <consortium name="Ensembl"/>
        </authorList>
    </citation>
    <scope>IDENTIFICATION</scope>
</reference>
<dbReference type="Proteomes" id="UP000261420">
    <property type="component" value="Unplaced"/>
</dbReference>
<dbReference type="Gene3D" id="3.10.100.10">
    <property type="entry name" value="Mannose-Binding Protein A, subunit A"/>
    <property type="match status" value="1"/>
</dbReference>
<dbReference type="AlphaFoldDB" id="A0A3B4V141"/>
<dbReference type="Ensembl" id="ENSSDUT00000024732.1">
    <property type="protein sequence ID" value="ENSSDUP00000024277.1"/>
    <property type="gene ID" value="ENSSDUG00000017612.1"/>
</dbReference>
<evidence type="ECO:0000313" key="5">
    <source>
        <dbReference type="Proteomes" id="UP000261420"/>
    </source>
</evidence>
<evidence type="ECO:0000313" key="4">
    <source>
        <dbReference type="Ensembl" id="ENSSDUP00000024277.1"/>
    </source>
</evidence>
<feature type="signal peptide" evidence="2">
    <location>
        <begin position="1"/>
        <end position="30"/>
    </location>
</feature>
<keyword evidence="5" id="KW-1185">Reference proteome</keyword>
<evidence type="ECO:0000256" key="2">
    <source>
        <dbReference type="SAM" id="SignalP"/>
    </source>
</evidence>
<dbReference type="PANTHER" id="PTHR22803">
    <property type="entry name" value="MANNOSE, PHOSPHOLIPASE, LECTIN RECEPTOR RELATED"/>
    <property type="match status" value="1"/>
</dbReference>
<dbReference type="SMART" id="SM00034">
    <property type="entry name" value="CLECT"/>
    <property type="match status" value="1"/>
</dbReference>
<evidence type="ECO:0000256" key="1">
    <source>
        <dbReference type="ARBA" id="ARBA00023157"/>
    </source>
</evidence>
<feature type="domain" description="C-type lectin" evidence="3">
    <location>
        <begin position="47"/>
        <end position="167"/>
    </location>
</feature>
<organism evidence="4 5">
    <name type="scientific">Seriola dumerili</name>
    <name type="common">Greater amberjack</name>
    <name type="synonym">Caranx dumerili</name>
    <dbReference type="NCBI Taxonomy" id="41447"/>
    <lineage>
        <taxon>Eukaryota</taxon>
        <taxon>Metazoa</taxon>
        <taxon>Chordata</taxon>
        <taxon>Craniata</taxon>
        <taxon>Vertebrata</taxon>
        <taxon>Euteleostomi</taxon>
        <taxon>Actinopterygii</taxon>
        <taxon>Neopterygii</taxon>
        <taxon>Teleostei</taxon>
        <taxon>Neoteleostei</taxon>
        <taxon>Acanthomorphata</taxon>
        <taxon>Carangaria</taxon>
        <taxon>Carangiformes</taxon>
        <taxon>Carangidae</taxon>
        <taxon>Seriola</taxon>
    </lineage>
</organism>
<dbReference type="InterPro" id="IPR016186">
    <property type="entry name" value="C-type_lectin-like/link_sf"/>
</dbReference>
<sequence length="180" mass="20439">MCCFTHLLCCVTSFAINNIMFWLYFQPTASVSQAGGNSHCDPGYLLYGDFCYHFETESVKNWQDAEAHCNSEQGHLASFHSQEELSFLTGERQREHSKAWVGLNDINVENQFVYTDGSAADFLLWGPNQPDNWQNNEDCVHLRGMNHQTPGKLNDDSCTSTKEFICKKAVRTNPAVTRTK</sequence>
<protein>
    <recommendedName>
        <fullName evidence="3">C-type lectin domain-containing protein</fullName>
    </recommendedName>
</protein>
<name>A0A3B4V141_SERDU</name>
<proteinExistence type="predicted"/>
<dbReference type="InterPro" id="IPR018378">
    <property type="entry name" value="C-type_lectin_CS"/>
</dbReference>
<reference evidence="4" key="1">
    <citation type="submission" date="2025-08" db="UniProtKB">
        <authorList>
            <consortium name="Ensembl"/>
        </authorList>
    </citation>
    <scope>IDENTIFICATION</scope>
</reference>
<dbReference type="InterPro" id="IPR001304">
    <property type="entry name" value="C-type_lectin-like"/>
</dbReference>
<dbReference type="GeneTree" id="ENSGT01150000286973"/>
<feature type="chain" id="PRO_5041734626" description="C-type lectin domain-containing protein" evidence="2">
    <location>
        <begin position="31"/>
        <end position="180"/>
    </location>
</feature>